<dbReference type="PANTHER" id="PTHR39192">
    <property type="entry name" value="IRON UPTAKE SYSTEM COMPONENT EFEO"/>
    <property type="match status" value="1"/>
</dbReference>
<keyword evidence="4" id="KW-0175">Coiled coil</keyword>
<evidence type="ECO:0000256" key="3">
    <source>
        <dbReference type="ARBA" id="ARBA00022729"/>
    </source>
</evidence>
<proteinExistence type="inferred from homology"/>
<dbReference type="InterPro" id="IPR018976">
    <property type="entry name" value="Imelysin-like"/>
</dbReference>
<evidence type="ECO:0000259" key="7">
    <source>
        <dbReference type="Pfam" id="PF09375"/>
    </source>
</evidence>
<dbReference type="Gene3D" id="1.20.1420.20">
    <property type="entry name" value="M75 peptidase, HXXE motif"/>
    <property type="match status" value="1"/>
</dbReference>
<dbReference type="InterPro" id="IPR038352">
    <property type="entry name" value="Imelysin_sf"/>
</dbReference>
<dbReference type="AlphaFoldDB" id="A0AA41X775"/>
<dbReference type="EMBL" id="JANCLT010000010">
    <property type="protein sequence ID" value="MCP8970199.1"/>
    <property type="molecule type" value="Genomic_DNA"/>
</dbReference>
<keyword evidence="3 6" id="KW-0732">Signal</keyword>
<dbReference type="PANTHER" id="PTHR39192:SF1">
    <property type="entry name" value="IRON UPTAKE SYSTEM COMPONENT EFEO"/>
    <property type="match status" value="1"/>
</dbReference>
<name>A0AA41X775_9BACI</name>
<keyword evidence="9" id="KW-1185">Reference proteome</keyword>
<dbReference type="InterPro" id="IPR050894">
    <property type="entry name" value="EfeM/EfeO_iron_uptake"/>
</dbReference>
<feature type="domain" description="Imelysin-like" evidence="7">
    <location>
        <begin position="156"/>
        <end position="383"/>
    </location>
</feature>
<comment type="similarity">
    <text evidence="2">Belongs to the EfeM/EfeO family.</text>
</comment>
<feature type="coiled-coil region" evidence="4">
    <location>
        <begin position="246"/>
        <end position="273"/>
    </location>
</feature>
<feature type="compositionally biased region" description="Basic and acidic residues" evidence="5">
    <location>
        <begin position="33"/>
        <end position="44"/>
    </location>
</feature>
<evidence type="ECO:0000256" key="5">
    <source>
        <dbReference type="SAM" id="MobiDB-lite"/>
    </source>
</evidence>
<dbReference type="PROSITE" id="PS51257">
    <property type="entry name" value="PROKAR_LIPOPROTEIN"/>
    <property type="match status" value="1"/>
</dbReference>
<dbReference type="GO" id="GO:0030313">
    <property type="term" value="C:cell envelope"/>
    <property type="evidence" value="ECO:0007669"/>
    <property type="project" value="UniProtKB-SubCell"/>
</dbReference>
<feature type="signal peptide" evidence="6">
    <location>
        <begin position="1"/>
        <end position="23"/>
    </location>
</feature>
<dbReference type="Proteomes" id="UP001156102">
    <property type="component" value="Unassembled WGS sequence"/>
</dbReference>
<evidence type="ECO:0000256" key="4">
    <source>
        <dbReference type="SAM" id="Coils"/>
    </source>
</evidence>
<evidence type="ECO:0000313" key="9">
    <source>
        <dbReference type="Proteomes" id="UP001156102"/>
    </source>
</evidence>
<evidence type="ECO:0000313" key="8">
    <source>
        <dbReference type="EMBL" id="MCP8970199.1"/>
    </source>
</evidence>
<gene>
    <name evidence="8" type="ORF">NK662_16890</name>
</gene>
<reference evidence="8" key="1">
    <citation type="submission" date="2022-07" db="EMBL/GenBank/DDBJ databases">
        <authorList>
            <person name="Li W.-J."/>
            <person name="Deng Q.-Q."/>
        </authorList>
    </citation>
    <scope>NUCLEOTIDE SEQUENCE</scope>
    <source>
        <strain evidence="8">SYSU M60031</strain>
    </source>
</reference>
<feature type="region of interest" description="Disordered" evidence="5">
    <location>
        <begin position="29"/>
        <end position="50"/>
    </location>
</feature>
<dbReference type="NCBIfam" id="NF041757">
    <property type="entry name" value="EfeO"/>
    <property type="match status" value="1"/>
</dbReference>
<organism evidence="8 9">
    <name type="scientific">Ectobacillus ponti</name>
    <dbReference type="NCBI Taxonomy" id="2961894"/>
    <lineage>
        <taxon>Bacteria</taxon>
        <taxon>Bacillati</taxon>
        <taxon>Bacillota</taxon>
        <taxon>Bacilli</taxon>
        <taxon>Bacillales</taxon>
        <taxon>Bacillaceae</taxon>
        <taxon>Ectobacillus</taxon>
    </lineage>
</organism>
<dbReference type="Pfam" id="PF09375">
    <property type="entry name" value="Peptidase_M75"/>
    <property type="match status" value="1"/>
</dbReference>
<protein>
    <submittedName>
        <fullName evidence="8">Tetratricopeptide repeat protein</fullName>
    </submittedName>
</protein>
<comment type="subcellular location">
    <subcellularLocation>
        <location evidence="1">Cell envelope</location>
    </subcellularLocation>
</comment>
<feature type="chain" id="PRO_5041314279" evidence="6">
    <location>
        <begin position="24"/>
        <end position="389"/>
    </location>
</feature>
<evidence type="ECO:0000256" key="1">
    <source>
        <dbReference type="ARBA" id="ARBA00004196"/>
    </source>
</evidence>
<sequence length="389" mass="43680">MKFKKPFTYTALTLSLLTLPVLSACSKEANSSKAKDQQEAKAEGKQTSLKTNVEAMQASLKKLQESLQQDDRKQVKQYGTELNEKWLSAENEIREKYPLLYTDAEKYLQPLYTEAMKETVDKTKAQDLSVQLSRSLENLKNPKQTAMKNSEALQKAVEEYSAYVNEQTASFVTTTKAFTEAVKAKNMEQAKQLYGASRVYYERIEPIAESFGDLDPRIDAREGDVAAEEWSGFHRIEKALWVDGSLTGMEKYADQLNQDVTELQTKIKGVKLEPTQVVAGAMELLNEAAISKITGEEERYSHIDLVDLAANVEGSQAIYHAILPALNEKNAELAKKLDEQFNGITASLAKYKQGDSYMNYTSLTKEQVRELSQQLSALSELMAQTAEIF</sequence>
<dbReference type="CDD" id="cd14656">
    <property type="entry name" value="Imelysin-like_EfeO"/>
    <property type="match status" value="1"/>
</dbReference>
<evidence type="ECO:0000256" key="6">
    <source>
        <dbReference type="SAM" id="SignalP"/>
    </source>
</evidence>
<dbReference type="InterPro" id="IPR034981">
    <property type="entry name" value="Imelysin-like_EfeO/Algp7"/>
</dbReference>
<comment type="caution">
    <text evidence="8">The sequence shown here is derived from an EMBL/GenBank/DDBJ whole genome shotgun (WGS) entry which is preliminary data.</text>
</comment>
<accession>A0AA41X775</accession>
<dbReference type="InterPro" id="IPR053377">
    <property type="entry name" value="Iron_uptake_EfeM/EfeO"/>
</dbReference>
<evidence type="ECO:0000256" key="2">
    <source>
        <dbReference type="ARBA" id="ARBA00005989"/>
    </source>
</evidence>
<dbReference type="RefSeq" id="WP_254760118.1">
    <property type="nucleotide sequence ID" value="NZ_JANCLT010000010.1"/>
</dbReference>